<keyword evidence="4" id="KW-1185">Reference proteome</keyword>
<keyword evidence="2" id="KW-1133">Transmembrane helix</keyword>
<dbReference type="EMBL" id="BLXT01005798">
    <property type="protein sequence ID" value="GFO26278.1"/>
    <property type="molecule type" value="Genomic_DNA"/>
</dbReference>
<evidence type="ECO:0000313" key="3">
    <source>
        <dbReference type="EMBL" id="GFO26278.1"/>
    </source>
</evidence>
<gene>
    <name evidence="3" type="ORF">PoB_005278300</name>
</gene>
<name>A0AAV4C5L0_9GAST</name>
<evidence type="ECO:0000256" key="2">
    <source>
        <dbReference type="SAM" id="Phobius"/>
    </source>
</evidence>
<keyword evidence="2" id="KW-0812">Transmembrane</keyword>
<accession>A0AAV4C5L0</accession>
<feature type="region of interest" description="Disordered" evidence="1">
    <location>
        <begin position="1"/>
        <end position="26"/>
    </location>
</feature>
<feature type="transmembrane region" description="Helical" evidence="2">
    <location>
        <begin position="78"/>
        <end position="99"/>
    </location>
</feature>
<dbReference type="AlphaFoldDB" id="A0AAV4C5L0"/>
<feature type="compositionally biased region" description="Polar residues" evidence="1">
    <location>
        <begin position="1"/>
        <end position="10"/>
    </location>
</feature>
<organism evidence="3 4">
    <name type="scientific">Plakobranchus ocellatus</name>
    <dbReference type="NCBI Taxonomy" id="259542"/>
    <lineage>
        <taxon>Eukaryota</taxon>
        <taxon>Metazoa</taxon>
        <taxon>Spiralia</taxon>
        <taxon>Lophotrochozoa</taxon>
        <taxon>Mollusca</taxon>
        <taxon>Gastropoda</taxon>
        <taxon>Heterobranchia</taxon>
        <taxon>Euthyneura</taxon>
        <taxon>Panpulmonata</taxon>
        <taxon>Sacoglossa</taxon>
        <taxon>Placobranchoidea</taxon>
        <taxon>Plakobranchidae</taxon>
        <taxon>Plakobranchus</taxon>
    </lineage>
</organism>
<keyword evidence="2" id="KW-0472">Membrane</keyword>
<comment type="caution">
    <text evidence="3">The sequence shown here is derived from an EMBL/GenBank/DDBJ whole genome shotgun (WGS) entry which is preliminary data.</text>
</comment>
<reference evidence="3 4" key="1">
    <citation type="journal article" date="2021" name="Elife">
        <title>Chloroplast acquisition without the gene transfer in kleptoplastic sea slugs, Plakobranchus ocellatus.</title>
        <authorList>
            <person name="Maeda T."/>
            <person name="Takahashi S."/>
            <person name="Yoshida T."/>
            <person name="Shimamura S."/>
            <person name="Takaki Y."/>
            <person name="Nagai Y."/>
            <person name="Toyoda A."/>
            <person name="Suzuki Y."/>
            <person name="Arimoto A."/>
            <person name="Ishii H."/>
            <person name="Satoh N."/>
            <person name="Nishiyama T."/>
            <person name="Hasebe M."/>
            <person name="Maruyama T."/>
            <person name="Minagawa J."/>
            <person name="Obokata J."/>
            <person name="Shigenobu S."/>
        </authorList>
    </citation>
    <scope>NUCLEOTIDE SEQUENCE [LARGE SCALE GENOMIC DNA]</scope>
</reference>
<evidence type="ECO:0000256" key="1">
    <source>
        <dbReference type="SAM" id="MobiDB-lite"/>
    </source>
</evidence>
<feature type="transmembrane region" description="Helical" evidence="2">
    <location>
        <begin position="54"/>
        <end position="72"/>
    </location>
</feature>
<sequence>MSFPTSSRSENGIEGRGGHSRLLPHAQEQTRQLPRDALTFSYVRSSPDYLGRGTLFLFQGTLFLFQGTSFLFQGTSFLFQGTSFLFPGTLFLFHCWFMLH</sequence>
<evidence type="ECO:0000313" key="4">
    <source>
        <dbReference type="Proteomes" id="UP000735302"/>
    </source>
</evidence>
<proteinExistence type="predicted"/>
<protein>
    <submittedName>
        <fullName evidence="3">Uncharacterized protein</fullName>
    </submittedName>
</protein>
<dbReference type="Proteomes" id="UP000735302">
    <property type="component" value="Unassembled WGS sequence"/>
</dbReference>